<dbReference type="CDD" id="cd00609">
    <property type="entry name" value="AAT_like"/>
    <property type="match status" value="1"/>
</dbReference>
<keyword evidence="8" id="KW-0808">Transferase</keyword>
<evidence type="ECO:0000313" key="8">
    <source>
        <dbReference type="EMBL" id="GAA1265970.1"/>
    </source>
</evidence>
<dbReference type="InterPro" id="IPR051446">
    <property type="entry name" value="HTH_trans_reg/aminotransferase"/>
</dbReference>
<evidence type="ECO:0000313" key="9">
    <source>
        <dbReference type="Proteomes" id="UP001500037"/>
    </source>
</evidence>
<evidence type="ECO:0000256" key="4">
    <source>
        <dbReference type="ARBA" id="ARBA00023125"/>
    </source>
</evidence>
<evidence type="ECO:0000256" key="1">
    <source>
        <dbReference type="ARBA" id="ARBA00005384"/>
    </source>
</evidence>
<dbReference type="Gene3D" id="1.10.10.10">
    <property type="entry name" value="Winged helix-like DNA-binding domain superfamily/Winged helix DNA-binding domain"/>
    <property type="match status" value="1"/>
</dbReference>
<feature type="compositionally biased region" description="Pro residues" evidence="6">
    <location>
        <begin position="94"/>
        <end position="107"/>
    </location>
</feature>
<dbReference type="Pfam" id="PF00392">
    <property type="entry name" value="GntR"/>
    <property type="match status" value="1"/>
</dbReference>
<feature type="domain" description="HTH gntR-type" evidence="7">
    <location>
        <begin position="23"/>
        <end position="91"/>
    </location>
</feature>
<dbReference type="InterPro" id="IPR015424">
    <property type="entry name" value="PyrdxlP-dep_Trfase"/>
</dbReference>
<proteinExistence type="inferred from homology"/>
<evidence type="ECO:0000256" key="6">
    <source>
        <dbReference type="SAM" id="MobiDB-lite"/>
    </source>
</evidence>
<dbReference type="PANTHER" id="PTHR46577:SF1">
    <property type="entry name" value="HTH-TYPE TRANSCRIPTIONAL REGULATORY PROTEIN GABR"/>
    <property type="match status" value="1"/>
</dbReference>
<comment type="similarity">
    <text evidence="1">In the C-terminal section; belongs to the class-I pyridoxal-phosphate-dependent aminotransferase family.</text>
</comment>
<organism evidence="8 9">
    <name type="scientific">Kitasatospora nipponensis</name>
    <dbReference type="NCBI Taxonomy" id="258049"/>
    <lineage>
        <taxon>Bacteria</taxon>
        <taxon>Bacillati</taxon>
        <taxon>Actinomycetota</taxon>
        <taxon>Actinomycetes</taxon>
        <taxon>Kitasatosporales</taxon>
        <taxon>Streptomycetaceae</taxon>
        <taxon>Kitasatospora</taxon>
    </lineage>
</organism>
<dbReference type="InterPro" id="IPR036388">
    <property type="entry name" value="WH-like_DNA-bd_sf"/>
</dbReference>
<dbReference type="EMBL" id="BAAALF010000173">
    <property type="protein sequence ID" value="GAA1265970.1"/>
    <property type="molecule type" value="Genomic_DNA"/>
</dbReference>
<evidence type="ECO:0000256" key="5">
    <source>
        <dbReference type="ARBA" id="ARBA00023163"/>
    </source>
</evidence>
<feature type="region of interest" description="Disordered" evidence="6">
    <location>
        <begin position="85"/>
        <end position="111"/>
    </location>
</feature>
<dbReference type="PANTHER" id="PTHR46577">
    <property type="entry name" value="HTH-TYPE TRANSCRIPTIONAL REGULATORY PROTEIN GABR"/>
    <property type="match status" value="1"/>
</dbReference>
<keyword evidence="2" id="KW-0663">Pyridoxal phosphate</keyword>
<dbReference type="Gene3D" id="3.40.640.10">
    <property type="entry name" value="Type I PLP-dependent aspartate aminotransferase-like (Major domain)"/>
    <property type="match status" value="1"/>
</dbReference>
<evidence type="ECO:0000256" key="2">
    <source>
        <dbReference type="ARBA" id="ARBA00022898"/>
    </source>
</evidence>
<dbReference type="GO" id="GO:0008483">
    <property type="term" value="F:transaminase activity"/>
    <property type="evidence" value="ECO:0007669"/>
    <property type="project" value="UniProtKB-KW"/>
</dbReference>
<name>A0ABP4HH19_9ACTN</name>
<dbReference type="SMART" id="SM00345">
    <property type="entry name" value="HTH_GNTR"/>
    <property type="match status" value="1"/>
</dbReference>
<dbReference type="CDD" id="cd07377">
    <property type="entry name" value="WHTH_GntR"/>
    <property type="match status" value="1"/>
</dbReference>
<keyword evidence="5" id="KW-0804">Transcription</keyword>
<dbReference type="SUPFAM" id="SSF46785">
    <property type="entry name" value="Winged helix' DNA-binding domain"/>
    <property type="match status" value="1"/>
</dbReference>
<dbReference type="PRINTS" id="PR00035">
    <property type="entry name" value="HTHGNTR"/>
</dbReference>
<dbReference type="InterPro" id="IPR036390">
    <property type="entry name" value="WH_DNA-bd_sf"/>
</dbReference>
<protein>
    <submittedName>
        <fullName evidence="8">PLP-dependent aminotransferase family protein</fullName>
    </submittedName>
</protein>
<keyword evidence="8" id="KW-0032">Aminotransferase</keyword>
<dbReference type="SUPFAM" id="SSF53383">
    <property type="entry name" value="PLP-dependent transferases"/>
    <property type="match status" value="1"/>
</dbReference>
<comment type="caution">
    <text evidence="8">The sequence shown here is derived from an EMBL/GenBank/DDBJ whole genome shotgun (WGS) entry which is preliminary data.</text>
</comment>
<dbReference type="RefSeq" id="WP_344445597.1">
    <property type="nucleotide sequence ID" value="NZ_BAAALF010000173.1"/>
</dbReference>
<dbReference type="InterPro" id="IPR000524">
    <property type="entry name" value="Tscrpt_reg_HTH_GntR"/>
</dbReference>
<dbReference type="Pfam" id="PF00155">
    <property type="entry name" value="Aminotran_1_2"/>
    <property type="match status" value="1"/>
</dbReference>
<dbReference type="Proteomes" id="UP001500037">
    <property type="component" value="Unassembled WGS sequence"/>
</dbReference>
<evidence type="ECO:0000256" key="3">
    <source>
        <dbReference type="ARBA" id="ARBA00023015"/>
    </source>
</evidence>
<reference evidence="9" key="1">
    <citation type="journal article" date="2019" name="Int. J. Syst. Evol. Microbiol.">
        <title>The Global Catalogue of Microorganisms (GCM) 10K type strain sequencing project: providing services to taxonomists for standard genome sequencing and annotation.</title>
        <authorList>
            <consortium name="The Broad Institute Genomics Platform"/>
            <consortium name="The Broad Institute Genome Sequencing Center for Infectious Disease"/>
            <person name="Wu L."/>
            <person name="Ma J."/>
        </authorList>
    </citation>
    <scope>NUCLEOTIDE SEQUENCE [LARGE SCALE GENOMIC DNA]</scope>
    <source>
        <strain evidence="9">JCM 13004</strain>
    </source>
</reference>
<dbReference type="InterPro" id="IPR004839">
    <property type="entry name" value="Aminotransferase_I/II_large"/>
</dbReference>
<keyword evidence="3" id="KW-0805">Transcription regulation</keyword>
<dbReference type="PROSITE" id="PS50949">
    <property type="entry name" value="HTH_GNTR"/>
    <property type="match status" value="1"/>
</dbReference>
<gene>
    <name evidence="8" type="ORF">GCM10009665_63860</name>
</gene>
<keyword evidence="4" id="KW-0238">DNA-binding</keyword>
<evidence type="ECO:0000259" key="7">
    <source>
        <dbReference type="PROSITE" id="PS50949"/>
    </source>
</evidence>
<keyword evidence="9" id="KW-1185">Reference proteome</keyword>
<dbReference type="InterPro" id="IPR015421">
    <property type="entry name" value="PyrdxlP-dep_Trfase_major"/>
</dbReference>
<sequence length="453" mass="48175">MNTWAIWAPDLHLDLAGRRAAGVGLRAALEDALREAAAGGNLPPGTRLPSSRALAADLGLARNTVAEAYAQLAAEGWLASRQGSGTTVAQRSPCAPPEPPPVRPPAPSYRYDLRSGRPDLDLFPRRDWLAATRRALDAAPRDALGYSDPRGRIELRRALAGYLGRVRGVRIDHERLVLCSGYAQGLALLAAVLHADGARTLAVEGYGLAPHHAAISAAGPATVPLPLDERGARTELLPGLDADAVLLTPAHQFPTGAPLHPSRRAAAVDWAREADALVIEDDYDGEFRYDRQPLGAVQALDPDRVVYAGTASKSLAPGLRLGWLALPRRLVEPMAEQKARADGQSGVIEQLALAELIGSGGYDRQVRRARLHYRRRRDRLAAVPADGPGEEELVARAARRGLALQSLGEFRHPLLGRGGPDEPSPALVIGYGTPSEGSYAGALAELAALLAER</sequence>
<accession>A0ABP4HH19</accession>